<dbReference type="Proteomes" id="UP000799440">
    <property type="component" value="Unassembled WGS sequence"/>
</dbReference>
<proteinExistence type="predicted"/>
<dbReference type="PANTHER" id="PTHR23241">
    <property type="entry name" value="LATE EMBRYOGENESIS ABUNDANT PLANTS LEA-RELATED"/>
    <property type="match status" value="1"/>
</dbReference>
<dbReference type="InterPro" id="IPR053009">
    <property type="entry name" value="Xanthocillin_Biosynth-Assoc"/>
</dbReference>
<comment type="subcellular location">
    <subcellularLocation>
        <location evidence="1">Membrane</location>
    </subcellularLocation>
</comment>
<sequence length="175" mass="19300">MSALATTILSLLHLLAYSVLLGSELYQSFLMTKICFQALPRPAFRSLQKRIFPVYFQGQFALLLLTGATAPPFGVVSLVASKTAWMSLAAASVCAGLNMVVYEPKTRRAMIEETKQARILISSDSPDNTGSDEMRAMMRRFSRPHAMCIHLNLVSIAGTLAYGWTLAGKFRFDVD</sequence>
<keyword evidence="3 5" id="KW-1133">Transmembrane helix</keyword>
<evidence type="ECO:0000256" key="2">
    <source>
        <dbReference type="ARBA" id="ARBA00022692"/>
    </source>
</evidence>
<dbReference type="PANTHER" id="PTHR23241:SF102">
    <property type="entry name" value="LD23009P"/>
    <property type="match status" value="1"/>
</dbReference>
<dbReference type="GO" id="GO:0016020">
    <property type="term" value="C:membrane"/>
    <property type="evidence" value="ECO:0007669"/>
    <property type="project" value="UniProtKB-SubCell"/>
</dbReference>
<name>A0A6A6V1Y9_9PLEO</name>
<protein>
    <recommendedName>
        <fullName evidence="6">TMEM205-like domain-containing protein</fullName>
    </recommendedName>
</protein>
<evidence type="ECO:0000256" key="4">
    <source>
        <dbReference type="ARBA" id="ARBA00023136"/>
    </source>
</evidence>
<gene>
    <name evidence="7" type="ORF">M011DRAFT_451540</name>
</gene>
<evidence type="ECO:0000259" key="6">
    <source>
        <dbReference type="Pfam" id="PF13664"/>
    </source>
</evidence>
<dbReference type="InterPro" id="IPR025423">
    <property type="entry name" value="TMEM205-like"/>
</dbReference>
<keyword evidence="4 5" id="KW-0472">Membrane</keyword>
<reference evidence="7" key="1">
    <citation type="journal article" date="2020" name="Stud. Mycol.">
        <title>101 Dothideomycetes genomes: a test case for predicting lifestyles and emergence of pathogens.</title>
        <authorList>
            <person name="Haridas S."/>
            <person name="Albert R."/>
            <person name="Binder M."/>
            <person name="Bloem J."/>
            <person name="Labutti K."/>
            <person name="Salamov A."/>
            <person name="Andreopoulos B."/>
            <person name="Baker S."/>
            <person name="Barry K."/>
            <person name="Bills G."/>
            <person name="Bluhm B."/>
            <person name="Cannon C."/>
            <person name="Castanera R."/>
            <person name="Culley D."/>
            <person name="Daum C."/>
            <person name="Ezra D."/>
            <person name="Gonzalez J."/>
            <person name="Henrissat B."/>
            <person name="Kuo A."/>
            <person name="Liang C."/>
            <person name="Lipzen A."/>
            <person name="Lutzoni F."/>
            <person name="Magnuson J."/>
            <person name="Mondo S."/>
            <person name="Nolan M."/>
            <person name="Ohm R."/>
            <person name="Pangilinan J."/>
            <person name="Park H.-J."/>
            <person name="Ramirez L."/>
            <person name="Alfaro M."/>
            <person name="Sun H."/>
            <person name="Tritt A."/>
            <person name="Yoshinaga Y."/>
            <person name="Zwiers L.-H."/>
            <person name="Turgeon B."/>
            <person name="Goodwin S."/>
            <person name="Spatafora J."/>
            <person name="Crous P."/>
            <person name="Grigoriev I."/>
        </authorList>
    </citation>
    <scope>NUCLEOTIDE SEQUENCE</scope>
    <source>
        <strain evidence="7">CBS 119925</strain>
    </source>
</reference>
<feature type="domain" description="TMEM205-like" evidence="6">
    <location>
        <begin position="15"/>
        <end position="113"/>
    </location>
</feature>
<evidence type="ECO:0000256" key="3">
    <source>
        <dbReference type="ARBA" id="ARBA00022989"/>
    </source>
</evidence>
<dbReference type="AlphaFoldDB" id="A0A6A6V1Y9"/>
<evidence type="ECO:0000313" key="7">
    <source>
        <dbReference type="EMBL" id="KAF2743331.1"/>
    </source>
</evidence>
<evidence type="ECO:0000313" key="8">
    <source>
        <dbReference type="Proteomes" id="UP000799440"/>
    </source>
</evidence>
<dbReference type="EMBL" id="MU006598">
    <property type="protein sequence ID" value="KAF2743331.1"/>
    <property type="molecule type" value="Genomic_DNA"/>
</dbReference>
<organism evidence="7 8">
    <name type="scientific">Sporormia fimetaria CBS 119925</name>
    <dbReference type="NCBI Taxonomy" id="1340428"/>
    <lineage>
        <taxon>Eukaryota</taxon>
        <taxon>Fungi</taxon>
        <taxon>Dikarya</taxon>
        <taxon>Ascomycota</taxon>
        <taxon>Pezizomycotina</taxon>
        <taxon>Dothideomycetes</taxon>
        <taxon>Pleosporomycetidae</taxon>
        <taxon>Pleosporales</taxon>
        <taxon>Sporormiaceae</taxon>
        <taxon>Sporormia</taxon>
    </lineage>
</organism>
<dbReference type="Pfam" id="PF13664">
    <property type="entry name" value="DUF4149"/>
    <property type="match status" value="1"/>
</dbReference>
<evidence type="ECO:0000256" key="1">
    <source>
        <dbReference type="ARBA" id="ARBA00004370"/>
    </source>
</evidence>
<feature type="transmembrane region" description="Helical" evidence="5">
    <location>
        <begin position="144"/>
        <end position="165"/>
    </location>
</feature>
<evidence type="ECO:0000256" key="5">
    <source>
        <dbReference type="SAM" id="Phobius"/>
    </source>
</evidence>
<dbReference type="OrthoDB" id="1641132at2759"/>
<keyword evidence="8" id="KW-1185">Reference proteome</keyword>
<accession>A0A6A6V1Y9</accession>
<keyword evidence="2 5" id="KW-0812">Transmembrane</keyword>
<feature type="transmembrane region" description="Helical" evidence="5">
    <location>
        <begin position="84"/>
        <end position="102"/>
    </location>
</feature>